<dbReference type="InterPro" id="IPR002653">
    <property type="entry name" value="Znf_A20"/>
</dbReference>
<feature type="transmembrane region" description="Helical" evidence="6">
    <location>
        <begin position="629"/>
        <end position="648"/>
    </location>
</feature>
<dbReference type="OrthoDB" id="548974at2759"/>
<evidence type="ECO:0000256" key="6">
    <source>
        <dbReference type="SAM" id="Phobius"/>
    </source>
</evidence>
<keyword evidence="6" id="KW-0812">Transmembrane</keyword>
<dbReference type="PANTHER" id="PTHR43592">
    <property type="entry name" value="CAAX AMINO TERMINAL PROTEASE"/>
    <property type="match status" value="1"/>
</dbReference>
<feature type="domain" description="A20-type" evidence="7">
    <location>
        <begin position="116"/>
        <end position="150"/>
    </location>
</feature>
<evidence type="ECO:0000313" key="9">
    <source>
        <dbReference type="Proteomes" id="UP000604825"/>
    </source>
</evidence>
<evidence type="ECO:0000313" key="8">
    <source>
        <dbReference type="EMBL" id="CAD6265378.1"/>
    </source>
</evidence>
<feature type="compositionally biased region" description="Polar residues" evidence="5">
    <location>
        <begin position="446"/>
        <end position="457"/>
    </location>
</feature>
<gene>
    <name evidence="8" type="ORF">NCGR_LOCUS48683</name>
</gene>
<dbReference type="GO" id="GO:0004175">
    <property type="term" value="F:endopeptidase activity"/>
    <property type="evidence" value="ECO:0007669"/>
    <property type="project" value="UniProtKB-ARBA"/>
</dbReference>
<evidence type="ECO:0000256" key="3">
    <source>
        <dbReference type="ARBA" id="ARBA00022771"/>
    </source>
</evidence>
<dbReference type="SUPFAM" id="SSF57716">
    <property type="entry name" value="Glucocorticoid receptor-like (DNA-binding domain)"/>
    <property type="match status" value="2"/>
</dbReference>
<feature type="region of interest" description="Disordered" evidence="5">
    <location>
        <begin position="442"/>
        <end position="462"/>
    </location>
</feature>
<dbReference type="Pfam" id="PF02517">
    <property type="entry name" value="Rce1-like"/>
    <property type="match status" value="1"/>
</dbReference>
<dbReference type="GO" id="GO:0008270">
    <property type="term" value="F:zinc ion binding"/>
    <property type="evidence" value="ECO:0007669"/>
    <property type="project" value="UniProtKB-KW"/>
</dbReference>
<dbReference type="Gene3D" id="1.20.5.4770">
    <property type="match status" value="2"/>
</dbReference>
<organism evidence="8 9">
    <name type="scientific">Miscanthus lutarioriparius</name>
    <dbReference type="NCBI Taxonomy" id="422564"/>
    <lineage>
        <taxon>Eukaryota</taxon>
        <taxon>Viridiplantae</taxon>
        <taxon>Streptophyta</taxon>
        <taxon>Embryophyta</taxon>
        <taxon>Tracheophyta</taxon>
        <taxon>Spermatophyta</taxon>
        <taxon>Magnoliopsida</taxon>
        <taxon>Liliopsida</taxon>
        <taxon>Poales</taxon>
        <taxon>Poaceae</taxon>
        <taxon>PACMAD clade</taxon>
        <taxon>Panicoideae</taxon>
        <taxon>Andropogonodae</taxon>
        <taxon>Andropogoneae</taxon>
        <taxon>Saccharinae</taxon>
        <taxon>Miscanthus</taxon>
    </lineage>
</organism>
<feature type="transmembrane region" description="Helical" evidence="6">
    <location>
        <begin position="410"/>
        <end position="434"/>
    </location>
</feature>
<dbReference type="Proteomes" id="UP000604825">
    <property type="component" value="Unassembled WGS sequence"/>
</dbReference>
<feature type="domain" description="A20-type" evidence="7">
    <location>
        <begin position="11"/>
        <end position="45"/>
    </location>
</feature>
<dbReference type="GO" id="GO:0003677">
    <property type="term" value="F:DNA binding"/>
    <property type="evidence" value="ECO:0007669"/>
    <property type="project" value="InterPro"/>
</dbReference>
<comment type="function">
    <text evidence="1">May be involved in environmental stress response.</text>
</comment>
<feature type="compositionally biased region" description="Basic and acidic residues" evidence="5">
    <location>
        <begin position="510"/>
        <end position="540"/>
    </location>
</feature>
<keyword evidence="2" id="KW-0479">Metal-binding</keyword>
<dbReference type="EMBL" id="CAJGYO010000013">
    <property type="protein sequence ID" value="CAD6265378.1"/>
    <property type="molecule type" value="Genomic_DNA"/>
</dbReference>
<reference evidence="8" key="1">
    <citation type="submission" date="2020-10" db="EMBL/GenBank/DDBJ databases">
        <authorList>
            <person name="Han B."/>
            <person name="Lu T."/>
            <person name="Zhao Q."/>
            <person name="Huang X."/>
            <person name="Zhao Y."/>
        </authorList>
    </citation>
    <scope>NUCLEOTIDE SEQUENCE</scope>
</reference>
<dbReference type="GO" id="GO:0080120">
    <property type="term" value="P:CAAX-box protein maturation"/>
    <property type="evidence" value="ECO:0007669"/>
    <property type="project" value="UniProtKB-ARBA"/>
</dbReference>
<evidence type="ECO:0000256" key="2">
    <source>
        <dbReference type="ARBA" id="ARBA00022723"/>
    </source>
</evidence>
<accession>A0A811R5R2</accession>
<sequence>MAERQEVSGGGAAAPMCANSCGFFGSAATSNFCSKCYKEHLTKTADAVVAIDEKKIEAAKAAARVPEQMGGQQDPDATAAAAVATATPVARAPTGKENANGGPLETLKQELEASGRRGLIECANACGYFGYPATNNLCTLCYRDFLKSVHSAPAVADKVVLAAEQPEAQSSTATSSTAPAVKAAPNRLQLRGAVAKFLIPRGRGIHKVPRFVSMASPPCLLFRPRPPLCSCRRRSRSPYLLLSKQSLHRLPSPRTCRRPVVAAVAEQLVPRPPGTGRRMGATEFACHCSYDTENGLPTPSPDKGKSLDEWPVLRRWDVPWEWPTISLTMVACAVSFLLTGMVEQSILEQLGFQAGETTLDEKAEILFLGQLSTTVVVLGVIFGITSTFRPFSDDIFRYEFKEPLKLQNGWLLWSEIGLFVAIVAIALAGAVMTFSEWKVRPGMGSTGRQGRSRTSCGPTWDFAQPEGEELAPAMGKELALAMGRARTGQGEGARAPPDMWKELSATLEGPHGHWKERSRTRARRREEAAAGEGAEARTPPERGGAGPCAAGSGTSRGRTACLLGITGILAPILEETVFRGFLMVSLTMWFSAAMFAFAHLTPGEFPQLFVLGVVLGFSYAQTRNLLTPIAIHAVWNSGVILLLTFLHMQGYDIRELLQAS</sequence>
<protein>
    <recommendedName>
        <fullName evidence="7">A20-type domain-containing protein</fullName>
    </recommendedName>
</protein>
<keyword evidence="4" id="KW-0862">Zinc</keyword>
<keyword evidence="6" id="KW-1133">Transmembrane helix</keyword>
<evidence type="ECO:0000256" key="5">
    <source>
        <dbReference type="SAM" id="MobiDB-lite"/>
    </source>
</evidence>
<evidence type="ECO:0000259" key="7">
    <source>
        <dbReference type="PROSITE" id="PS51036"/>
    </source>
</evidence>
<keyword evidence="3" id="KW-0863">Zinc-finger</keyword>
<feature type="region of interest" description="Disordered" evidence="5">
    <location>
        <begin position="504"/>
        <end position="554"/>
    </location>
</feature>
<name>A0A811R5R2_9POAL</name>
<feature type="transmembrane region" description="Helical" evidence="6">
    <location>
        <begin position="363"/>
        <end position="384"/>
    </location>
</feature>
<keyword evidence="6" id="KW-0472">Membrane</keyword>
<keyword evidence="9" id="KW-1185">Reference proteome</keyword>
<dbReference type="Pfam" id="PF01754">
    <property type="entry name" value="zf-A20"/>
    <property type="match status" value="2"/>
</dbReference>
<feature type="transmembrane region" description="Helical" evidence="6">
    <location>
        <begin position="322"/>
        <end position="342"/>
    </location>
</feature>
<dbReference type="InterPro" id="IPR003675">
    <property type="entry name" value="Rce1/LyrA-like_dom"/>
</dbReference>
<feature type="transmembrane region" description="Helical" evidence="6">
    <location>
        <begin position="605"/>
        <end position="622"/>
    </location>
</feature>
<evidence type="ECO:0000256" key="4">
    <source>
        <dbReference type="ARBA" id="ARBA00022833"/>
    </source>
</evidence>
<dbReference type="SMART" id="SM00259">
    <property type="entry name" value="ZnF_A20"/>
    <property type="match status" value="2"/>
</dbReference>
<proteinExistence type="predicted"/>
<comment type="caution">
    <text evidence="8">The sequence shown here is derived from an EMBL/GenBank/DDBJ whole genome shotgun (WGS) entry which is preliminary data.</text>
</comment>
<dbReference type="AlphaFoldDB" id="A0A811R5R2"/>
<dbReference type="PROSITE" id="PS51036">
    <property type="entry name" value="ZF_A20"/>
    <property type="match status" value="2"/>
</dbReference>
<evidence type="ECO:0000256" key="1">
    <source>
        <dbReference type="ARBA" id="ARBA00003732"/>
    </source>
</evidence>
<dbReference type="PANTHER" id="PTHR43592:SF28">
    <property type="entry name" value="CAAX AMINO TERMINAL PROTEASE FAMILY PROTEIN"/>
    <property type="match status" value="1"/>
</dbReference>